<organism evidence="2 3">
    <name type="scientific">Patagioenas fasciata monilis</name>
    <dbReference type="NCBI Taxonomy" id="372326"/>
    <lineage>
        <taxon>Eukaryota</taxon>
        <taxon>Metazoa</taxon>
        <taxon>Chordata</taxon>
        <taxon>Craniata</taxon>
        <taxon>Vertebrata</taxon>
        <taxon>Euteleostomi</taxon>
        <taxon>Archelosauria</taxon>
        <taxon>Archosauria</taxon>
        <taxon>Dinosauria</taxon>
        <taxon>Saurischia</taxon>
        <taxon>Theropoda</taxon>
        <taxon>Coelurosauria</taxon>
        <taxon>Aves</taxon>
        <taxon>Neognathae</taxon>
        <taxon>Neoaves</taxon>
        <taxon>Columbimorphae</taxon>
        <taxon>Columbiformes</taxon>
        <taxon>Columbidae</taxon>
        <taxon>Patagioenas</taxon>
    </lineage>
</organism>
<evidence type="ECO:0000256" key="1">
    <source>
        <dbReference type="SAM" id="MobiDB-lite"/>
    </source>
</evidence>
<proteinExistence type="predicted"/>
<dbReference type="AlphaFoldDB" id="A0A1V4JAT3"/>
<evidence type="ECO:0000313" key="2">
    <source>
        <dbReference type="EMBL" id="OPJ69135.1"/>
    </source>
</evidence>
<gene>
    <name evidence="2" type="ORF">AV530_010282</name>
</gene>
<reference evidence="2 3" key="1">
    <citation type="submission" date="2016-02" db="EMBL/GenBank/DDBJ databases">
        <title>Band-tailed pigeon sequencing and assembly.</title>
        <authorList>
            <person name="Soares A.E."/>
            <person name="Novak B.J."/>
            <person name="Rice E.S."/>
            <person name="O'Connell B."/>
            <person name="Chang D."/>
            <person name="Weber S."/>
            <person name="Shapiro B."/>
        </authorList>
    </citation>
    <scope>NUCLEOTIDE SEQUENCE [LARGE SCALE GENOMIC DNA]</scope>
    <source>
        <strain evidence="2">BTP2013</strain>
        <tissue evidence="2">Blood</tissue>
    </source>
</reference>
<dbReference type="EMBL" id="LSYS01008337">
    <property type="protein sequence ID" value="OPJ69135.1"/>
    <property type="molecule type" value="Genomic_DNA"/>
</dbReference>
<keyword evidence="3" id="KW-1185">Reference proteome</keyword>
<comment type="caution">
    <text evidence="2">The sequence shown here is derived from an EMBL/GenBank/DDBJ whole genome shotgun (WGS) entry which is preliminary data.</text>
</comment>
<accession>A0A1V4JAT3</accession>
<evidence type="ECO:0000313" key="3">
    <source>
        <dbReference type="Proteomes" id="UP000190648"/>
    </source>
</evidence>
<dbReference type="OrthoDB" id="266227at2759"/>
<dbReference type="Proteomes" id="UP000190648">
    <property type="component" value="Unassembled WGS sequence"/>
</dbReference>
<name>A0A1V4JAT3_PATFA</name>
<protein>
    <submittedName>
        <fullName evidence="2">Uncharacterized protein</fullName>
    </submittedName>
</protein>
<feature type="region of interest" description="Disordered" evidence="1">
    <location>
        <begin position="1"/>
        <end position="24"/>
    </location>
</feature>
<sequence>MATSALCRDPEIKPRSKPRAVSAFHPDPIRVSPSFLIAALSSPELELSTKRKPKQLLRALQTYMSLRPRSSPSEAEEINFTGICDPHIELEGDDRLV</sequence>